<accession>A0A2K9EEX6</accession>
<dbReference type="GO" id="GO:0009253">
    <property type="term" value="P:peptidoglycan catabolic process"/>
    <property type="evidence" value="ECO:0007669"/>
    <property type="project" value="InterPro"/>
</dbReference>
<proteinExistence type="predicted"/>
<evidence type="ECO:0000313" key="8">
    <source>
        <dbReference type="Proteomes" id="UP000233742"/>
    </source>
</evidence>
<dbReference type="InterPro" id="IPR002508">
    <property type="entry name" value="MurNAc-LAA_cat"/>
</dbReference>
<keyword evidence="8" id="KW-1185">Reference proteome</keyword>
<dbReference type="PANTHER" id="PTHR30404:SF0">
    <property type="entry name" value="N-ACETYLMURAMOYL-L-ALANINE AMIDASE AMIC"/>
    <property type="match status" value="1"/>
</dbReference>
<evidence type="ECO:0000313" key="7">
    <source>
        <dbReference type="EMBL" id="AUH32879.1"/>
    </source>
</evidence>
<dbReference type="SMART" id="SM00646">
    <property type="entry name" value="Ami_3"/>
    <property type="match status" value="1"/>
</dbReference>
<feature type="domain" description="MurNAc-LAA" evidence="6">
    <location>
        <begin position="242"/>
        <end position="397"/>
    </location>
</feature>
<evidence type="ECO:0000256" key="1">
    <source>
        <dbReference type="ARBA" id="ARBA00001561"/>
    </source>
</evidence>
<dbReference type="Proteomes" id="UP000233742">
    <property type="component" value="Chromosome"/>
</dbReference>
<dbReference type="EC" id="3.5.1.28" evidence="2"/>
<protein>
    <recommendedName>
        <fullName evidence="2">N-acetylmuramoyl-L-alanine amidase</fullName>
        <ecNumber evidence="2">3.5.1.28</ecNumber>
    </recommendedName>
</protein>
<dbReference type="CDD" id="cd02696">
    <property type="entry name" value="MurNAc-LAA"/>
    <property type="match status" value="1"/>
</dbReference>
<evidence type="ECO:0000259" key="6">
    <source>
        <dbReference type="SMART" id="SM00646"/>
    </source>
</evidence>
<keyword evidence="3" id="KW-0378">Hydrolase</keyword>
<dbReference type="Gene3D" id="3.40.630.40">
    <property type="entry name" value="Zn-dependent exopeptidases"/>
    <property type="match status" value="1"/>
</dbReference>
<dbReference type="Pfam" id="PF01520">
    <property type="entry name" value="Amidase_3"/>
    <property type="match status" value="1"/>
</dbReference>
<organism evidence="7 8">
    <name type="scientific">Paracoccus tegillarcae</name>
    <dbReference type="NCBI Taxonomy" id="1529068"/>
    <lineage>
        <taxon>Bacteria</taxon>
        <taxon>Pseudomonadati</taxon>
        <taxon>Pseudomonadota</taxon>
        <taxon>Alphaproteobacteria</taxon>
        <taxon>Rhodobacterales</taxon>
        <taxon>Paracoccaceae</taxon>
        <taxon>Paracoccus</taxon>
    </lineage>
</organism>
<dbReference type="InterPro" id="IPR050695">
    <property type="entry name" value="N-acetylmuramoyl_amidase_3"/>
</dbReference>
<dbReference type="EMBL" id="CP025408">
    <property type="protein sequence ID" value="AUH32879.1"/>
    <property type="molecule type" value="Genomic_DNA"/>
</dbReference>
<feature type="signal peptide" evidence="5">
    <location>
        <begin position="1"/>
        <end position="22"/>
    </location>
</feature>
<evidence type="ECO:0000256" key="2">
    <source>
        <dbReference type="ARBA" id="ARBA00011901"/>
    </source>
</evidence>
<dbReference type="RefSeq" id="WP_101459553.1">
    <property type="nucleotide sequence ID" value="NZ_CP025408.1"/>
</dbReference>
<gene>
    <name evidence="7" type="ORF">CUV01_05285</name>
</gene>
<dbReference type="PANTHER" id="PTHR30404">
    <property type="entry name" value="N-ACETYLMURAMOYL-L-ALANINE AMIDASE"/>
    <property type="match status" value="1"/>
</dbReference>
<dbReference type="GO" id="GO:0008745">
    <property type="term" value="F:N-acetylmuramoyl-L-alanine amidase activity"/>
    <property type="evidence" value="ECO:0007669"/>
    <property type="project" value="UniProtKB-EC"/>
</dbReference>
<dbReference type="GO" id="GO:0030288">
    <property type="term" value="C:outer membrane-bounded periplasmic space"/>
    <property type="evidence" value="ECO:0007669"/>
    <property type="project" value="TreeGrafter"/>
</dbReference>
<dbReference type="OrthoDB" id="9806267at2"/>
<keyword evidence="5" id="KW-0732">Signal</keyword>
<dbReference type="Pfam" id="PF11741">
    <property type="entry name" value="AMIN"/>
    <property type="match status" value="1"/>
</dbReference>
<name>A0A2K9EEX6_9RHOB</name>
<evidence type="ECO:0000256" key="3">
    <source>
        <dbReference type="ARBA" id="ARBA00022801"/>
    </source>
</evidence>
<feature type="region of interest" description="Disordered" evidence="4">
    <location>
        <begin position="144"/>
        <end position="173"/>
    </location>
</feature>
<reference evidence="7 8" key="1">
    <citation type="submission" date="2017-12" db="EMBL/GenBank/DDBJ databases">
        <authorList>
            <person name="Hurst M.R.H."/>
        </authorList>
    </citation>
    <scope>NUCLEOTIDE SEQUENCE [LARGE SCALE GENOMIC DNA]</scope>
    <source>
        <strain evidence="7 8">BM15</strain>
    </source>
</reference>
<evidence type="ECO:0000256" key="5">
    <source>
        <dbReference type="SAM" id="SignalP"/>
    </source>
</evidence>
<dbReference type="InterPro" id="IPR021731">
    <property type="entry name" value="AMIN_dom"/>
</dbReference>
<comment type="catalytic activity">
    <reaction evidence="1">
        <text>Hydrolyzes the link between N-acetylmuramoyl residues and L-amino acid residues in certain cell-wall glycopeptides.</text>
        <dbReference type="EC" id="3.5.1.28"/>
    </reaction>
</comment>
<evidence type="ECO:0000256" key="4">
    <source>
        <dbReference type="SAM" id="MobiDB-lite"/>
    </source>
</evidence>
<feature type="chain" id="PRO_5014791514" description="N-acetylmuramoyl-L-alanine amidase" evidence="5">
    <location>
        <begin position="23"/>
        <end position="412"/>
    </location>
</feature>
<dbReference type="Gene3D" id="2.60.40.3500">
    <property type="match status" value="1"/>
</dbReference>
<dbReference type="KEGG" id="paro:CUV01_05285"/>
<sequence length="412" mass="44109">MTALRLILVLTMALFAALPAAAQDAARLDLGASSLTAQGPDRGHPRPMQLRLTLDRAVPYRVFLLDGPPRLVIDLKDVDFDQTRPEQLFGADLVPAIRWGRFQRGWSRIVTELPGPYAVTQSGLSTRAMQPVLTVALKPVQPEDFRPRASASTASRTLPEPATVTATPDDPAMPKDAQADRLIVALDPGHGGIDPGALAGGESEARIVLDFAHAAREALERAGIGVFVTREEDRFMGLEARMTAARAAGADLFISLHADALPAGQAAGATIYLWDPTANNAASRLLAQRHDRDDLLAGLDLTGTDDALAGVLMDIARTETQPRSENFAKFLASRMALAGIDMHSRPVQGARFSVLKSPDIPSVLLELGFLTDPVDRAHLTDPAWRSQMVGALVAAIGGWSRDEGARAALLRQ</sequence>
<dbReference type="SUPFAM" id="SSF53187">
    <property type="entry name" value="Zn-dependent exopeptidases"/>
    <property type="match status" value="1"/>
</dbReference>
<dbReference type="AlphaFoldDB" id="A0A2K9EEX6"/>